<dbReference type="Gene3D" id="1.10.10.10">
    <property type="entry name" value="Winged helix-like DNA-binding domain superfamily/Winged helix DNA-binding domain"/>
    <property type="match status" value="1"/>
</dbReference>
<sequence length="100" mass="11329">MNRKSGAARSLSAQGFTEKQGQYLAFIYTYAHMFRRPPAEADMQRHFQVSPPSVHQMIVTLERNALISRQPGIARSIQILVPPEDLPILNWLGINQSEPL</sequence>
<dbReference type="Proteomes" id="UP000051913">
    <property type="component" value="Unassembled WGS sequence"/>
</dbReference>
<evidence type="ECO:0000313" key="2">
    <source>
        <dbReference type="Proteomes" id="UP000051913"/>
    </source>
</evidence>
<dbReference type="EMBL" id="LLXX01000194">
    <property type="protein sequence ID" value="KRQ96290.1"/>
    <property type="molecule type" value="Genomic_DNA"/>
</dbReference>
<dbReference type="RefSeq" id="WP_057854599.1">
    <property type="nucleotide sequence ID" value="NZ_LLXX01000194.1"/>
</dbReference>
<keyword evidence="2" id="KW-1185">Reference proteome</keyword>
<evidence type="ECO:0000313" key="1">
    <source>
        <dbReference type="EMBL" id="KRQ96290.1"/>
    </source>
</evidence>
<organism evidence="1 2">
    <name type="scientific">Bradyrhizobium valentinum</name>
    <dbReference type="NCBI Taxonomy" id="1518501"/>
    <lineage>
        <taxon>Bacteria</taxon>
        <taxon>Pseudomonadati</taxon>
        <taxon>Pseudomonadota</taxon>
        <taxon>Alphaproteobacteria</taxon>
        <taxon>Hyphomicrobiales</taxon>
        <taxon>Nitrobacteraceae</taxon>
        <taxon>Bradyrhizobium</taxon>
    </lineage>
</organism>
<protein>
    <submittedName>
        <fullName evidence="1">SOS response transcriptional repressor</fullName>
    </submittedName>
</protein>
<dbReference type="InterPro" id="IPR036390">
    <property type="entry name" value="WH_DNA-bd_sf"/>
</dbReference>
<dbReference type="InterPro" id="IPR036388">
    <property type="entry name" value="WH-like_DNA-bd_sf"/>
</dbReference>
<dbReference type="AlphaFoldDB" id="A0A0R3KTJ2"/>
<name>A0A0R3KTJ2_9BRAD</name>
<dbReference type="SUPFAM" id="SSF46785">
    <property type="entry name" value="Winged helix' DNA-binding domain"/>
    <property type="match status" value="1"/>
</dbReference>
<accession>A0A0R3KTJ2</accession>
<comment type="caution">
    <text evidence="1">The sequence shown here is derived from an EMBL/GenBank/DDBJ whole genome shotgun (WGS) entry which is preliminary data.</text>
</comment>
<gene>
    <name evidence="1" type="ORF">CP49_37035</name>
</gene>
<reference evidence="1 2" key="1">
    <citation type="submission" date="2014-03" db="EMBL/GenBank/DDBJ databases">
        <title>Bradyrhizobium valentinum sp. nov., isolated from effective nodules of Lupinus mariae-josephae, a lupine endemic of basic-lime soils in Eastern Spain.</title>
        <authorList>
            <person name="Duran D."/>
            <person name="Rey L."/>
            <person name="Navarro A."/>
            <person name="Busquets A."/>
            <person name="Imperial J."/>
            <person name="Ruiz-Argueso T."/>
        </authorList>
    </citation>
    <scope>NUCLEOTIDE SEQUENCE [LARGE SCALE GENOMIC DNA]</scope>
    <source>
        <strain evidence="1 2">LmjM3</strain>
    </source>
</reference>
<proteinExistence type="predicted"/>